<gene>
    <name evidence="2" type="ORF">CspeluHIS016_0113360</name>
</gene>
<proteinExistence type="predicted"/>
<feature type="compositionally biased region" description="Polar residues" evidence="1">
    <location>
        <begin position="768"/>
        <end position="777"/>
    </location>
</feature>
<organism evidence="2 3">
    <name type="scientific">Cutaneotrichosporon spelunceum</name>
    <dbReference type="NCBI Taxonomy" id="1672016"/>
    <lineage>
        <taxon>Eukaryota</taxon>
        <taxon>Fungi</taxon>
        <taxon>Dikarya</taxon>
        <taxon>Basidiomycota</taxon>
        <taxon>Agaricomycotina</taxon>
        <taxon>Tremellomycetes</taxon>
        <taxon>Trichosporonales</taxon>
        <taxon>Trichosporonaceae</taxon>
        <taxon>Cutaneotrichosporon</taxon>
    </lineage>
</organism>
<evidence type="ECO:0000313" key="2">
    <source>
        <dbReference type="EMBL" id="GMK54750.1"/>
    </source>
</evidence>
<feature type="compositionally biased region" description="Polar residues" evidence="1">
    <location>
        <begin position="438"/>
        <end position="453"/>
    </location>
</feature>
<evidence type="ECO:0000256" key="1">
    <source>
        <dbReference type="SAM" id="MobiDB-lite"/>
    </source>
</evidence>
<feature type="compositionally biased region" description="Basic residues" evidence="1">
    <location>
        <begin position="1"/>
        <end position="11"/>
    </location>
</feature>
<feature type="compositionally biased region" description="Polar residues" evidence="1">
    <location>
        <begin position="869"/>
        <end position="889"/>
    </location>
</feature>
<feature type="compositionally biased region" description="Low complexity" evidence="1">
    <location>
        <begin position="497"/>
        <end position="511"/>
    </location>
</feature>
<reference evidence="2" key="1">
    <citation type="journal article" date="2023" name="BMC Genomics">
        <title>Chromosome-level genome assemblies of Cutaneotrichosporon spp. (Trichosporonales, Basidiomycota) reveal imbalanced evolution between nucleotide sequences and chromosome synteny.</title>
        <authorList>
            <person name="Kobayashi Y."/>
            <person name="Kayamori A."/>
            <person name="Aoki K."/>
            <person name="Shiwa Y."/>
            <person name="Matsutani M."/>
            <person name="Fujita N."/>
            <person name="Sugita T."/>
            <person name="Iwasaki W."/>
            <person name="Tanaka N."/>
            <person name="Takashima M."/>
        </authorList>
    </citation>
    <scope>NUCLEOTIDE SEQUENCE</scope>
    <source>
        <strain evidence="2">HIS016</strain>
    </source>
</reference>
<sequence>MGWLRRVRGKGPKAPASEPALPTHSRRESLDIVDIHHADADGYSTDDVLQPPLGDPGAGMASLQLSPSETNLYLQALAGLDKVNPNLPLYIDSAPTLPNLPIDAEPMPTPDIPYPTTPDIIPALHPNRQNRQHGLLVLSGDATVQITGFPAVVVPELDTALKTWEFGIATRSDQLDQVAKCHPEMPIYWKAELRGKVWRLKGTQELESIRLLLAIFSALAHHGYTMLGAVQPAVSRPESHSLLFTYTANVEQVPPLFFAVTLPQPDRISLVNPPMRIASQLLMSIRGAITSLHRPPPSSHPSHFRAIKLEGWVHAGVYRFWLAGLRRWPAGSGGVKKDAITKLRPLLVLGITDAAKYHKFTFVASVPLLPRTTGRDVMIFSSTPESGLCYRDAYSEETEPKGVLAPLNGQADIASPGEENPSLMDRSHPLPRRRGSDGSFSSTNFYPATRSSPFPSPTKPPLHTLQTTASYDEMAFSRPSARTSLDRERRITAERMSQSSRRPSHSSQASAYLEQDPPSLSSTKVPLDLARTAPSTNVPLDLPQTHFTKTSPSSPPMNRSASPPPRPASPTTRHNGSMYRPVGDGPGNTHMSPGSRAIRHNDFMIHPTGDGPGSNLMSLASPTNVPLDLPQTYFTKASPSSPSVNRPAPPRLRPESATIRHNDFMHHPTGDGPGSTHINSDNFVLATTAPPGAYPSADLAPRRLGAGPRMVYPPLSPGNPAATLDSHVPLLSIDTDTVSARSRYSYDSSTAGDEDDEWNPEPPKVNRSPVSDRSSAFVTPPSSPGPRSSSPNPNHVSGTPQPKASVSPSASRPPAPVSGRLPHRMQPIAAAHQGNWFREDGQSHDEAVRLINRDRAGMLSRGSVMSEGSYISTTSSRPPGVGTTRTRVSLTMPKEQRSAA</sequence>
<feature type="region of interest" description="Disordered" evidence="1">
    <location>
        <begin position="743"/>
        <end position="822"/>
    </location>
</feature>
<dbReference type="PANTHER" id="PTHR38696">
    <property type="entry name" value="MEDIATOR OF RNA POLYMERASE II TRANSCRIPTION SUBUNIT 13"/>
    <property type="match status" value="1"/>
</dbReference>
<accession>A0AAD3TQ32</accession>
<reference evidence="2" key="2">
    <citation type="submission" date="2023-06" db="EMBL/GenBank/DDBJ databases">
        <authorList>
            <person name="Kobayashi Y."/>
            <person name="Kayamori A."/>
            <person name="Aoki K."/>
            <person name="Shiwa Y."/>
            <person name="Fujita N."/>
            <person name="Sugita T."/>
            <person name="Iwasaki W."/>
            <person name="Tanaka N."/>
            <person name="Takashima M."/>
        </authorList>
    </citation>
    <scope>NUCLEOTIDE SEQUENCE</scope>
    <source>
        <strain evidence="2">HIS016</strain>
    </source>
</reference>
<feature type="region of interest" description="Disordered" evidence="1">
    <location>
        <begin position="865"/>
        <end position="900"/>
    </location>
</feature>
<name>A0AAD3TQ32_9TREE</name>
<evidence type="ECO:0000313" key="3">
    <source>
        <dbReference type="Proteomes" id="UP001222932"/>
    </source>
</evidence>
<protein>
    <submittedName>
        <fullName evidence="2">Uncharacterized protein</fullName>
    </submittedName>
</protein>
<feature type="region of interest" description="Disordered" evidence="1">
    <location>
        <begin position="1"/>
        <end position="27"/>
    </location>
</feature>
<dbReference type="EMBL" id="BTCM01000001">
    <property type="protein sequence ID" value="GMK54750.1"/>
    <property type="molecule type" value="Genomic_DNA"/>
</dbReference>
<feature type="region of interest" description="Disordered" evidence="1">
    <location>
        <begin position="407"/>
        <end position="596"/>
    </location>
</feature>
<feature type="compositionally biased region" description="Basic and acidic residues" evidence="1">
    <location>
        <begin position="484"/>
        <end position="493"/>
    </location>
</feature>
<keyword evidence="3" id="KW-1185">Reference proteome</keyword>
<dbReference type="PANTHER" id="PTHR38696:SF1">
    <property type="entry name" value="MEDIATOR OF RNA POLYMERASE II TRANSCRIPTION SUBUNIT 13"/>
    <property type="match status" value="1"/>
</dbReference>
<dbReference type="AlphaFoldDB" id="A0AAD3TQ32"/>
<comment type="caution">
    <text evidence="2">The sequence shown here is derived from an EMBL/GenBank/DDBJ whole genome shotgun (WGS) entry which is preliminary data.</text>
</comment>
<dbReference type="Proteomes" id="UP001222932">
    <property type="component" value="Unassembled WGS sequence"/>
</dbReference>